<dbReference type="SUPFAM" id="SSF56112">
    <property type="entry name" value="Protein kinase-like (PK-like)"/>
    <property type="match status" value="1"/>
</dbReference>
<comment type="subcellular location">
    <subcellularLocation>
        <location evidence="1">Cytoplasm</location>
    </subcellularLocation>
</comment>
<dbReference type="PROSITE" id="PS00108">
    <property type="entry name" value="PROTEIN_KINASE_ST"/>
    <property type="match status" value="1"/>
</dbReference>
<gene>
    <name evidence="16" type="primary">LOC106466792</name>
</gene>
<dbReference type="Pfam" id="PF00069">
    <property type="entry name" value="Pkinase"/>
    <property type="match status" value="1"/>
</dbReference>
<dbReference type="InterPro" id="IPR045269">
    <property type="entry name" value="Atg1-like"/>
</dbReference>
<protein>
    <recommendedName>
        <fullName evidence="3">Serine/threonine-protein kinase ULK3</fullName>
        <ecNumber evidence="2">2.7.11.1</ecNumber>
    </recommendedName>
    <alternativeName>
        <fullName evidence="10">Unc-51-like kinase 3</fullName>
    </alternativeName>
</protein>
<dbReference type="Proteomes" id="UP000694941">
    <property type="component" value="Unplaced"/>
</dbReference>
<evidence type="ECO:0000256" key="2">
    <source>
        <dbReference type="ARBA" id="ARBA00012513"/>
    </source>
</evidence>
<name>A0ABM1T3X9_LIMPO</name>
<feature type="domain" description="Protein kinase" evidence="14">
    <location>
        <begin position="1"/>
        <end position="240"/>
    </location>
</feature>
<dbReference type="SUPFAM" id="SSF116846">
    <property type="entry name" value="MIT domain"/>
    <property type="match status" value="2"/>
</dbReference>
<keyword evidence="15" id="KW-1185">Reference proteome</keyword>
<dbReference type="Gene3D" id="1.10.510.10">
    <property type="entry name" value="Transferase(Phosphotransferase) domain 1"/>
    <property type="match status" value="1"/>
</dbReference>
<dbReference type="SMART" id="SM00220">
    <property type="entry name" value="S_TKc"/>
    <property type="match status" value="1"/>
</dbReference>
<evidence type="ECO:0000256" key="8">
    <source>
        <dbReference type="ARBA" id="ARBA00022777"/>
    </source>
</evidence>
<proteinExistence type="predicted"/>
<evidence type="ECO:0000256" key="10">
    <source>
        <dbReference type="ARBA" id="ARBA00032242"/>
    </source>
</evidence>
<dbReference type="InterPro" id="IPR007330">
    <property type="entry name" value="MIT_dom"/>
</dbReference>
<dbReference type="InterPro" id="IPR000719">
    <property type="entry name" value="Prot_kinase_dom"/>
</dbReference>
<feature type="coiled-coil region" evidence="13">
    <location>
        <begin position="290"/>
        <end position="317"/>
    </location>
</feature>
<evidence type="ECO:0000256" key="11">
    <source>
        <dbReference type="ARBA" id="ARBA00047899"/>
    </source>
</evidence>
<dbReference type="Gene3D" id="3.30.200.20">
    <property type="entry name" value="Phosphorylase Kinase, domain 1"/>
    <property type="match status" value="1"/>
</dbReference>
<keyword evidence="5" id="KW-0723">Serine/threonine-protein kinase</keyword>
<evidence type="ECO:0000256" key="5">
    <source>
        <dbReference type="ARBA" id="ARBA00022527"/>
    </source>
</evidence>
<evidence type="ECO:0000256" key="7">
    <source>
        <dbReference type="ARBA" id="ARBA00022737"/>
    </source>
</evidence>
<evidence type="ECO:0000256" key="4">
    <source>
        <dbReference type="ARBA" id="ARBA00022490"/>
    </source>
</evidence>
<evidence type="ECO:0000256" key="6">
    <source>
        <dbReference type="ARBA" id="ARBA00022679"/>
    </source>
</evidence>
<dbReference type="Gene3D" id="1.20.58.80">
    <property type="entry name" value="Phosphotransferase system, lactose/cellobiose-type IIA subunit"/>
    <property type="match status" value="2"/>
</dbReference>
<dbReference type="Pfam" id="PF04212">
    <property type="entry name" value="MIT"/>
    <property type="match status" value="2"/>
</dbReference>
<evidence type="ECO:0000256" key="9">
    <source>
        <dbReference type="ARBA" id="ARBA00023006"/>
    </source>
</evidence>
<evidence type="ECO:0000256" key="1">
    <source>
        <dbReference type="ARBA" id="ARBA00004496"/>
    </source>
</evidence>
<keyword evidence="8" id="KW-0418">Kinase</keyword>
<evidence type="ECO:0000256" key="13">
    <source>
        <dbReference type="SAM" id="Coils"/>
    </source>
</evidence>
<keyword evidence="4" id="KW-0963">Cytoplasm</keyword>
<comment type="catalytic activity">
    <reaction evidence="12">
        <text>L-seryl-[protein] + ATP = O-phospho-L-seryl-[protein] + ADP + H(+)</text>
        <dbReference type="Rhea" id="RHEA:17989"/>
        <dbReference type="Rhea" id="RHEA-COMP:9863"/>
        <dbReference type="Rhea" id="RHEA-COMP:11604"/>
        <dbReference type="ChEBI" id="CHEBI:15378"/>
        <dbReference type="ChEBI" id="CHEBI:29999"/>
        <dbReference type="ChEBI" id="CHEBI:30616"/>
        <dbReference type="ChEBI" id="CHEBI:83421"/>
        <dbReference type="ChEBI" id="CHEBI:456216"/>
        <dbReference type="EC" id="2.7.11.1"/>
    </reaction>
</comment>
<evidence type="ECO:0000313" key="16">
    <source>
        <dbReference type="RefSeq" id="XP_022250585.1"/>
    </source>
</evidence>
<dbReference type="PANTHER" id="PTHR24348:SF65">
    <property type="entry name" value="SERINE_THREONINE-PROTEIN KINASE ULK3"/>
    <property type="match status" value="1"/>
</dbReference>
<dbReference type="RefSeq" id="XP_022250585.1">
    <property type="nucleotide sequence ID" value="XM_022394877.1"/>
</dbReference>
<dbReference type="InterPro" id="IPR036181">
    <property type="entry name" value="MIT_dom_sf"/>
</dbReference>
<organism evidence="15 16">
    <name type="scientific">Limulus polyphemus</name>
    <name type="common">Atlantic horseshoe crab</name>
    <dbReference type="NCBI Taxonomy" id="6850"/>
    <lineage>
        <taxon>Eukaryota</taxon>
        <taxon>Metazoa</taxon>
        <taxon>Ecdysozoa</taxon>
        <taxon>Arthropoda</taxon>
        <taxon>Chelicerata</taxon>
        <taxon>Merostomata</taxon>
        <taxon>Xiphosura</taxon>
        <taxon>Limulidae</taxon>
        <taxon>Limulus</taxon>
    </lineage>
</organism>
<accession>A0ABM1T3X9</accession>
<dbReference type="GeneID" id="106466792"/>
<keyword evidence="7" id="KW-0677">Repeat</keyword>
<evidence type="ECO:0000256" key="12">
    <source>
        <dbReference type="ARBA" id="ARBA00048679"/>
    </source>
</evidence>
<dbReference type="PROSITE" id="PS50011">
    <property type="entry name" value="PROTEIN_KINASE_DOM"/>
    <property type="match status" value="1"/>
</dbReference>
<dbReference type="InterPro" id="IPR011009">
    <property type="entry name" value="Kinase-like_dom_sf"/>
</dbReference>
<sequence>MTWLSSDREVVAVKCVEKNSLTKPAVENLLTEIEILKKVKHEYIVELRDFQWDSHFIYLIMEYCSGGDLSLFIKRRRRLPEITVRRFLQQIAKALQVLRSHNIAHMDLKPQNILVSSVCNPKLKLADFGFAQYLQPETEGTSLRGSPLYMAPEILLNRRYDARVDLWSVGIILYECLFGQAPFSSGSFAELAEKIKSTKPIQIPYGVEISDTCRHLVLQLLQRDPDKRITFEEFFDHPFLDLQHMPCLESYKRGVELVQQAVLKDTSGHYTEAVRLYCEGLQYLVPVLHAEEDLKKKEVLRLKLKEYMERAEILKDIIQPSRGLGFPVNMAADLEKLSIKDSILDQALATVMEAENLVEAEKYEEAMERFQNALELMVSLVKAEPPGPRKELLYNEVDKWMRKAENIKSCILVSKLKQEELVRAKGGSLSEMTDSIRSCSVM</sequence>
<evidence type="ECO:0000313" key="15">
    <source>
        <dbReference type="Proteomes" id="UP000694941"/>
    </source>
</evidence>
<feature type="coiled-coil region" evidence="13">
    <location>
        <begin position="344"/>
        <end position="380"/>
    </location>
</feature>
<reference evidence="16" key="1">
    <citation type="submission" date="2025-08" db="UniProtKB">
        <authorList>
            <consortium name="RefSeq"/>
        </authorList>
    </citation>
    <scope>IDENTIFICATION</scope>
    <source>
        <tissue evidence="16">Muscle</tissue>
    </source>
</reference>
<keyword evidence="6" id="KW-0808">Transferase</keyword>
<keyword evidence="9" id="KW-0072">Autophagy</keyword>
<dbReference type="InterPro" id="IPR008271">
    <property type="entry name" value="Ser/Thr_kinase_AS"/>
</dbReference>
<dbReference type="SMART" id="SM00745">
    <property type="entry name" value="MIT"/>
    <property type="match status" value="2"/>
</dbReference>
<keyword evidence="13" id="KW-0175">Coiled coil</keyword>
<evidence type="ECO:0000259" key="14">
    <source>
        <dbReference type="PROSITE" id="PS50011"/>
    </source>
</evidence>
<dbReference type="EC" id="2.7.11.1" evidence="2"/>
<comment type="catalytic activity">
    <reaction evidence="11">
        <text>L-threonyl-[protein] + ATP = O-phospho-L-threonyl-[protein] + ADP + H(+)</text>
        <dbReference type="Rhea" id="RHEA:46608"/>
        <dbReference type="Rhea" id="RHEA-COMP:11060"/>
        <dbReference type="Rhea" id="RHEA-COMP:11605"/>
        <dbReference type="ChEBI" id="CHEBI:15378"/>
        <dbReference type="ChEBI" id="CHEBI:30013"/>
        <dbReference type="ChEBI" id="CHEBI:30616"/>
        <dbReference type="ChEBI" id="CHEBI:61977"/>
        <dbReference type="ChEBI" id="CHEBI:456216"/>
        <dbReference type="EC" id="2.7.11.1"/>
    </reaction>
</comment>
<evidence type="ECO:0000256" key="3">
    <source>
        <dbReference type="ARBA" id="ARBA00021644"/>
    </source>
</evidence>
<dbReference type="PANTHER" id="PTHR24348">
    <property type="entry name" value="SERINE/THREONINE-PROTEIN KINASE UNC-51-RELATED"/>
    <property type="match status" value="1"/>
</dbReference>